<organism evidence="1 2">
    <name type="scientific">Candidatus Taylorbacteria bacterium RIFCSPHIGHO2_01_FULL_46_22b</name>
    <dbReference type="NCBI Taxonomy" id="1802301"/>
    <lineage>
        <taxon>Bacteria</taxon>
        <taxon>Candidatus Tayloriibacteriota</taxon>
    </lineage>
</organism>
<dbReference type="EMBL" id="MHRF01000013">
    <property type="protein sequence ID" value="OHA17742.1"/>
    <property type="molecule type" value="Genomic_DNA"/>
</dbReference>
<name>A0A1G2M3U6_9BACT</name>
<dbReference type="Proteomes" id="UP000178873">
    <property type="component" value="Unassembled WGS sequence"/>
</dbReference>
<dbReference type="AlphaFoldDB" id="A0A1G2M3U6"/>
<gene>
    <name evidence="1" type="ORF">A2664_03980</name>
</gene>
<evidence type="ECO:0000313" key="2">
    <source>
        <dbReference type="Proteomes" id="UP000178873"/>
    </source>
</evidence>
<proteinExistence type="predicted"/>
<sequence length="116" mass="12888">MNLMKQIFEYLNPPILLITGVTLRKVFVEDILQSNGFLIANGSLAITDFGQTYSYTWTAQISINGFKGDDWWTITRTKGGKLSSDPAASSKLAEKMSKTLNPLALKKFPIELEGID</sequence>
<evidence type="ECO:0000313" key="1">
    <source>
        <dbReference type="EMBL" id="OHA17742.1"/>
    </source>
</evidence>
<reference evidence="1 2" key="1">
    <citation type="journal article" date="2016" name="Nat. Commun.">
        <title>Thousands of microbial genomes shed light on interconnected biogeochemical processes in an aquifer system.</title>
        <authorList>
            <person name="Anantharaman K."/>
            <person name="Brown C.T."/>
            <person name="Hug L.A."/>
            <person name="Sharon I."/>
            <person name="Castelle C.J."/>
            <person name="Probst A.J."/>
            <person name="Thomas B.C."/>
            <person name="Singh A."/>
            <person name="Wilkins M.J."/>
            <person name="Karaoz U."/>
            <person name="Brodie E.L."/>
            <person name="Williams K.H."/>
            <person name="Hubbard S.S."/>
            <person name="Banfield J.F."/>
        </authorList>
    </citation>
    <scope>NUCLEOTIDE SEQUENCE [LARGE SCALE GENOMIC DNA]</scope>
</reference>
<accession>A0A1G2M3U6</accession>
<protein>
    <submittedName>
        <fullName evidence="1">Uncharacterized protein</fullName>
    </submittedName>
</protein>
<comment type="caution">
    <text evidence="1">The sequence shown here is derived from an EMBL/GenBank/DDBJ whole genome shotgun (WGS) entry which is preliminary data.</text>
</comment>